<evidence type="ECO:0000256" key="5">
    <source>
        <dbReference type="ARBA" id="ARBA00022475"/>
    </source>
</evidence>
<evidence type="ECO:0000256" key="7">
    <source>
        <dbReference type="ARBA" id="ARBA00023294"/>
    </source>
</evidence>
<reference evidence="10" key="2">
    <citation type="submission" date="2025-08" db="UniProtKB">
        <authorList>
            <consortium name="RefSeq"/>
        </authorList>
    </citation>
    <scope>IDENTIFICATION</scope>
    <source>
        <tissue evidence="10">Leaf</tissue>
    </source>
</reference>
<dbReference type="GeneID" id="116198572"/>
<feature type="compositionally biased region" description="Polar residues" evidence="8">
    <location>
        <begin position="308"/>
        <end position="319"/>
    </location>
</feature>
<evidence type="ECO:0000313" key="9">
    <source>
        <dbReference type="Proteomes" id="UP000515151"/>
    </source>
</evidence>
<evidence type="ECO:0000256" key="2">
    <source>
        <dbReference type="ARBA" id="ARBA00004236"/>
    </source>
</evidence>
<dbReference type="GO" id="GO:0005886">
    <property type="term" value="C:plasma membrane"/>
    <property type="evidence" value="ECO:0007669"/>
    <property type="project" value="UniProtKB-SubCell"/>
</dbReference>
<dbReference type="RefSeq" id="XP_031384615.1">
    <property type="nucleotide sequence ID" value="XM_031528755.1"/>
</dbReference>
<keyword evidence="9" id="KW-1185">Reference proteome</keyword>
<evidence type="ECO:0000256" key="1">
    <source>
        <dbReference type="ARBA" id="ARBA00002281"/>
    </source>
</evidence>
<evidence type="ECO:0000256" key="6">
    <source>
        <dbReference type="ARBA" id="ARBA00023136"/>
    </source>
</evidence>
<dbReference type="OrthoDB" id="680041at2759"/>
<comment type="function">
    <text evidence="1">Involved in auxin transport. Regulator of the auxin signaling pathway.</text>
</comment>
<keyword evidence="4" id="KW-0813">Transport</keyword>
<feature type="region of interest" description="Disordered" evidence="8">
    <location>
        <begin position="345"/>
        <end position="401"/>
    </location>
</feature>
<evidence type="ECO:0000256" key="8">
    <source>
        <dbReference type="SAM" id="MobiDB-lite"/>
    </source>
</evidence>
<keyword evidence="7" id="KW-0927">Auxin signaling pathway</keyword>
<dbReference type="Proteomes" id="UP000515151">
    <property type="component" value="Chromosome 3"/>
</dbReference>
<name>A0A6P8CM93_PUNGR</name>
<comment type="subcellular location">
    <subcellularLocation>
        <location evidence="2">Cell membrane</location>
    </subcellularLocation>
</comment>
<dbReference type="InterPro" id="IPR039621">
    <property type="entry name" value="BG1-like"/>
</dbReference>
<comment type="similarity">
    <text evidence="3">Belongs to the BIG GRAIN 1 (BG1) plant protein family.</text>
</comment>
<evidence type="ECO:0000256" key="4">
    <source>
        <dbReference type="ARBA" id="ARBA00022448"/>
    </source>
</evidence>
<sequence length="449" mass="49568">MEEGYCEEISMRDHPHYNVAAAHSNIRRSDQYYYQNSPSFSSTLLDAIYRSIDEAVGGGVGGGAHPHHQPQHHHQQQFFHQDTTPHHRGGALKGYEPNTGTNDHQRAYVIENLTEKQGNRKATVHRDSMTDLQRSPRSFRNSSSSSSESSSNKGGFSSSESDYSSRSESKSRSSSSCYSMKKLKPIRTSITIDQPVRPRVIDTLGEDDNFRVNQVIRPSVHKHEGGVVKAKSKALKIYGEFKRVSGNNNKQPISPGGKLASFLNALFNAKKAKMSSGHGENFPGKLPKSGHLSTCSSASSFSRSCLSKTPSSRGKLSNDGTKRSVRFCPVSVIVDEDSRPCGQKSVLLGDHQDPYLRPKSPVKEQEAEYTVKSYPRMRQNQESINDEDREEEDDDDGASCASSDLFELENLSGIGIGIGIGGYRYSEELPVYETTNLDTNRAIANGLIV</sequence>
<feature type="compositionally biased region" description="Basic residues" evidence="8">
    <location>
        <begin position="65"/>
        <end position="75"/>
    </location>
</feature>
<feature type="region of interest" description="Disordered" evidence="8">
    <location>
        <begin position="57"/>
        <end position="179"/>
    </location>
</feature>
<feature type="region of interest" description="Disordered" evidence="8">
    <location>
        <begin position="301"/>
        <end position="320"/>
    </location>
</feature>
<feature type="compositionally biased region" description="Acidic residues" evidence="8">
    <location>
        <begin position="384"/>
        <end position="397"/>
    </location>
</feature>
<feature type="compositionally biased region" description="Basic and acidic residues" evidence="8">
    <location>
        <begin position="350"/>
        <end position="366"/>
    </location>
</feature>
<dbReference type="PANTHER" id="PTHR33541">
    <property type="entry name" value="PROTEIN BIG GRAIN 1-LIKE A-RELATED"/>
    <property type="match status" value="1"/>
</dbReference>
<protein>
    <submittedName>
        <fullName evidence="10">Protein BIG GRAIN 1-like A</fullName>
    </submittedName>
</protein>
<accession>A0A6P8CM93</accession>
<gene>
    <name evidence="10" type="primary">LOC116198572</name>
</gene>
<evidence type="ECO:0000313" key="10">
    <source>
        <dbReference type="RefSeq" id="XP_031384615.1"/>
    </source>
</evidence>
<dbReference type="GO" id="GO:0009734">
    <property type="term" value="P:auxin-activated signaling pathway"/>
    <property type="evidence" value="ECO:0007669"/>
    <property type="project" value="UniProtKB-KW"/>
</dbReference>
<feature type="compositionally biased region" description="Basic and acidic residues" evidence="8">
    <location>
        <begin position="113"/>
        <end position="129"/>
    </location>
</feature>
<proteinExistence type="inferred from homology"/>
<feature type="compositionally biased region" description="Low complexity" evidence="8">
    <location>
        <begin position="135"/>
        <end position="162"/>
    </location>
</feature>
<reference evidence="9" key="1">
    <citation type="journal article" date="2020" name="Plant Biotechnol. J.">
        <title>The pomegranate (Punica granatum L.) draft genome dissects genetic divergence between soft- and hard-seeded cultivars.</title>
        <authorList>
            <person name="Luo X."/>
            <person name="Li H."/>
            <person name="Wu Z."/>
            <person name="Yao W."/>
            <person name="Zhao P."/>
            <person name="Cao D."/>
            <person name="Yu H."/>
            <person name="Li K."/>
            <person name="Poudel K."/>
            <person name="Zhao D."/>
            <person name="Zhang F."/>
            <person name="Xia X."/>
            <person name="Chen L."/>
            <person name="Wang Q."/>
            <person name="Jing D."/>
            <person name="Cao S."/>
        </authorList>
    </citation>
    <scope>NUCLEOTIDE SEQUENCE [LARGE SCALE GENOMIC DNA]</scope>
    <source>
        <strain evidence="9">cv. Tunisia</strain>
    </source>
</reference>
<dbReference type="AlphaFoldDB" id="A0A6P8CM93"/>
<organism evidence="9 10">
    <name type="scientific">Punica granatum</name>
    <name type="common">Pomegranate</name>
    <dbReference type="NCBI Taxonomy" id="22663"/>
    <lineage>
        <taxon>Eukaryota</taxon>
        <taxon>Viridiplantae</taxon>
        <taxon>Streptophyta</taxon>
        <taxon>Embryophyta</taxon>
        <taxon>Tracheophyta</taxon>
        <taxon>Spermatophyta</taxon>
        <taxon>Magnoliopsida</taxon>
        <taxon>eudicotyledons</taxon>
        <taxon>Gunneridae</taxon>
        <taxon>Pentapetalae</taxon>
        <taxon>rosids</taxon>
        <taxon>malvids</taxon>
        <taxon>Myrtales</taxon>
        <taxon>Lythraceae</taxon>
        <taxon>Punica</taxon>
    </lineage>
</organism>
<evidence type="ECO:0000256" key="3">
    <source>
        <dbReference type="ARBA" id="ARBA00010067"/>
    </source>
</evidence>
<keyword evidence="6" id="KW-0472">Membrane</keyword>
<keyword evidence="5" id="KW-1003">Cell membrane</keyword>
<dbReference type="PANTHER" id="PTHR33541:SF28">
    <property type="entry name" value="PROTEIN BIG GRAIN 1-LIKE A"/>
    <property type="match status" value="1"/>
</dbReference>